<accession>A0ABR7TTW9</accession>
<proteinExistence type="predicted"/>
<dbReference type="CDD" id="cd04301">
    <property type="entry name" value="NAT_SF"/>
    <property type="match status" value="1"/>
</dbReference>
<dbReference type="SUPFAM" id="SSF55729">
    <property type="entry name" value="Acyl-CoA N-acyltransferases (Nat)"/>
    <property type="match status" value="1"/>
</dbReference>
<feature type="domain" description="N-acetyltransferase" evidence="1">
    <location>
        <begin position="6"/>
        <end position="158"/>
    </location>
</feature>
<sequence>MQHLDVTLRHITADNVEDICDLSQTLSPAQRNKVADNGESIAVAHYSADAWFRAIYAHDEPVGFIMLHTGAERGDYTEFPGIFLWRLMIAGPYQGNHYGQKAIAIVLSQLIGRGISELYTSCGEGEASPLAFYQRLGFTLTGKYYDDEAELVLHFTAATVEALLG</sequence>
<dbReference type="InterPro" id="IPR000182">
    <property type="entry name" value="GNAT_dom"/>
</dbReference>
<dbReference type="Proteomes" id="UP000659124">
    <property type="component" value="Unassembled WGS sequence"/>
</dbReference>
<gene>
    <name evidence="2" type="ORF">ICL07_21895</name>
</gene>
<dbReference type="InterPro" id="IPR016181">
    <property type="entry name" value="Acyl_CoA_acyltransferase"/>
</dbReference>
<keyword evidence="3" id="KW-1185">Reference proteome</keyword>
<protein>
    <submittedName>
        <fullName evidence="2">GNAT family N-acetyltransferase</fullName>
    </submittedName>
</protein>
<evidence type="ECO:0000313" key="2">
    <source>
        <dbReference type="EMBL" id="MBC9933057.1"/>
    </source>
</evidence>
<dbReference type="EMBL" id="JACVFC010000003">
    <property type="protein sequence ID" value="MBC9933057.1"/>
    <property type="molecule type" value="Genomic_DNA"/>
</dbReference>
<dbReference type="Pfam" id="PF00583">
    <property type="entry name" value="Acetyltransf_1"/>
    <property type="match status" value="1"/>
</dbReference>
<evidence type="ECO:0000259" key="1">
    <source>
        <dbReference type="PROSITE" id="PS51186"/>
    </source>
</evidence>
<comment type="caution">
    <text evidence="2">The sequence shown here is derived from an EMBL/GenBank/DDBJ whole genome shotgun (WGS) entry which is preliminary data.</text>
</comment>
<dbReference type="RefSeq" id="WP_188090182.1">
    <property type="nucleotide sequence ID" value="NZ_JACVFC010000003.1"/>
</dbReference>
<name>A0ABR7TTW9_9BACT</name>
<reference evidence="2 3" key="1">
    <citation type="submission" date="2020-09" db="EMBL/GenBank/DDBJ databases">
        <title>Genome sequences of type strains of Chitinophaga qingshengii and Chitinophaga varians.</title>
        <authorList>
            <person name="Kittiwongwattana C."/>
        </authorList>
    </citation>
    <scope>NUCLEOTIDE SEQUENCE [LARGE SCALE GENOMIC DNA]</scope>
    <source>
        <strain evidence="2 3">JCM 30026</strain>
    </source>
</reference>
<organism evidence="2 3">
    <name type="scientific">Chitinophaga qingshengii</name>
    <dbReference type="NCBI Taxonomy" id="1569794"/>
    <lineage>
        <taxon>Bacteria</taxon>
        <taxon>Pseudomonadati</taxon>
        <taxon>Bacteroidota</taxon>
        <taxon>Chitinophagia</taxon>
        <taxon>Chitinophagales</taxon>
        <taxon>Chitinophagaceae</taxon>
        <taxon>Chitinophaga</taxon>
    </lineage>
</organism>
<evidence type="ECO:0000313" key="3">
    <source>
        <dbReference type="Proteomes" id="UP000659124"/>
    </source>
</evidence>
<dbReference type="Gene3D" id="3.40.630.30">
    <property type="match status" value="1"/>
</dbReference>
<dbReference type="PROSITE" id="PS51186">
    <property type="entry name" value="GNAT"/>
    <property type="match status" value="1"/>
</dbReference>